<dbReference type="Pfam" id="PF00996">
    <property type="entry name" value="GDI"/>
    <property type="match status" value="1"/>
</dbReference>
<evidence type="ECO:0000313" key="3">
    <source>
        <dbReference type="EMBL" id="PFH52863.1"/>
    </source>
</evidence>
<dbReference type="AlphaFoldDB" id="A0A2A9NYB4"/>
<dbReference type="InterPro" id="IPR018203">
    <property type="entry name" value="GDP_dissociation_inhibitor"/>
</dbReference>
<dbReference type="GO" id="GO:0005968">
    <property type="term" value="C:Rab-protein geranylgeranyltransferase complex"/>
    <property type="evidence" value="ECO:0007669"/>
    <property type="project" value="TreeGrafter"/>
</dbReference>
<dbReference type="OrthoDB" id="9446342at2759"/>
<evidence type="ECO:0000256" key="1">
    <source>
        <dbReference type="ARBA" id="ARBA00005593"/>
    </source>
</evidence>
<dbReference type="Gene3D" id="3.30.519.10">
    <property type="entry name" value="Guanine Nucleotide Dissociation Inhibitor, domain 2"/>
    <property type="match status" value="1"/>
</dbReference>
<dbReference type="Gene3D" id="3.50.50.60">
    <property type="entry name" value="FAD/NAD(P)-binding domain"/>
    <property type="match status" value="1"/>
</dbReference>
<dbReference type="GO" id="GO:0016192">
    <property type="term" value="P:vesicle-mediated transport"/>
    <property type="evidence" value="ECO:0007669"/>
    <property type="project" value="TreeGrafter"/>
</dbReference>
<dbReference type="PIRSF" id="PIRSF037514">
    <property type="entry name" value="Rab_ger_ger_transf_A_fun"/>
    <property type="match status" value="1"/>
</dbReference>
<accession>A0A2A9NYB4</accession>
<dbReference type="PANTHER" id="PTHR11787:SF4">
    <property type="entry name" value="CHM, RAB ESCORT PROTEIN 1"/>
    <property type="match status" value="1"/>
</dbReference>
<dbReference type="EMBL" id="KZ301977">
    <property type="protein sequence ID" value="PFH52863.1"/>
    <property type="molecule type" value="Genomic_DNA"/>
</dbReference>
<dbReference type="GO" id="GO:0007264">
    <property type="term" value="P:small GTPase-mediated signal transduction"/>
    <property type="evidence" value="ECO:0007669"/>
    <property type="project" value="UniProtKB-UniRule"/>
</dbReference>
<protein>
    <recommendedName>
        <fullName evidence="2">Rab proteins geranylgeranyltransferase</fullName>
    </recommendedName>
</protein>
<dbReference type="SUPFAM" id="SSF51905">
    <property type="entry name" value="FAD/NAD(P)-binding domain"/>
    <property type="match status" value="1"/>
</dbReference>
<dbReference type="PANTHER" id="PTHR11787">
    <property type="entry name" value="RAB GDP-DISSOCIATION INHIBITOR"/>
    <property type="match status" value="1"/>
</dbReference>
<organism evidence="3 4">
    <name type="scientific">Amanita thiersii Skay4041</name>
    <dbReference type="NCBI Taxonomy" id="703135"/>
    <lineage>
        <taxon>Eukaryota</taxon>
        <taxon>Fungi</taxon>
        <taxon>Dikarya</taxon>
        <taxon>Basidiomycota</taxon>
        <taxon>Agaricomycotina</taxon>
        <taxon>Agaricomycetes</taxon>
        <taxon>Agaricomycetidae</taxon>
        <taxon>Agaricales</taxon>
        <taxon>Pluteineae</taxon>
        <taxon>Amanitaceae</taxon>
        <taxon>Amanita</taxon>
    </lineage>
</organism>
<sequence>MNENHFDVVVLGTGLTESITAAALSKAGFRVAHVDTNPYYGRDEASFSLDEVLQWANRNTSEQEQQSRYSHRSHSESSIVLQSRYYSLSLCPSVIPSVGPIISSLISSGVSKYGGFRLVDSVAVYDSDSRTAKSVPGSKEDVFKSKDISLVDKRRLMRFLTFAISDFEGNKELEGNQDIPFIDFLRTVFTLNDNISIAVVYALAFCVTSSDQTLPALLRLRRYLRSAGRYGSSPFLIGHYGGTGEIAQGFCRAAAVSGAVYILGRPILSITRQESSNNETSYTLSLGDVPDPLICKLLVCSTSLSSYLPMNVNTSPRGREYEFSSEVRIIARCIAIIDVPFVFASADVGDEGTVDNKTIDTGILVFPPGSLQDGSASVAVTVLITGEGAMSAPKGKWVVYISFPLMSANNLPSPQSLLQPYLNATLTLTSQPSPVEPTMTAFFFEHFSSPSAASSGEQNNCLTVQPLFNSRLPDTPDQASLRAEELFWAAVRILKPQQDIDDPDGYVIDSFWPPVTVQDDADEEW</sequence>
<dbReference type="PRINTS" id="PR00891">
    <property type="entry name" value="RABGDIREP"/>
</dbReference>
<evidence type="ECO:0000256" key="2">
    <source>
        <dbReference type="PIRNR" id="PIRNR037514"/>
    </source>
</evidence>
<dbReference type="Gene3D" id="1.10.405.10">
    <property type="entry name" value="Guanine Nucleotide Dissociation Inhibitor, domain 1"/>
    <property type="match status" value="1"/>
</dbReference>
<name>A0A2A9NYB4_9AGAR</name>
<comment type="similarity">
    <text evidence="1 2">Belongs to the Rab GDI family.</text>
</comment>
<dbReference type="InterPro" id="IPR036188">
    <property type="entry name" value="FAD/NAD-bd_sf"/>
</dbReference>
<dbReference type="Proteomes" id="UP000242287">
    <property type="component" value="Unassembled WGS sequence"/>
</dbReference>
<dbReference type="InterPro" id="IPR017230">
    <property type="entry name" value="Mrs6"/>
</dbReference>
<dbReference type="GO" id="GO:0005829">
    <property type="term" value="C:cytosol"/>
    <property type="evidence" value="ECO:0007669"/>
    <property type="project" value="TreeGrafter"/>
</dbReference>
<dbReference type="STRING" id="703135.A0A2A9NYB4"/>
<proteinExistence type="inferred from homology"/>
<keyword evidence="4" id="KW-1185">Reference proteome</keyword>
<reference evidence="3 4" key="1">
    <citation type="submission" date="2014-02" db="EMBL/GenBank/DDBJ databases">
        <title>Transposable element dynamics among asymbiotic and ectomycorrhizal Amanita fungi.</title>
        <authorList>
            <consortium name="DOE Joint Genome Institute"/>
            <person name="Hess J."/>
            <person name="Skrede I."/>
            <person name="Wolfe B."/>
            <person name="LaButti K."/>
            <person name="Ohm R.A."/>
            <person name="Grigoriev I.V."/>
            <person name="Pringle A."/>
        </authorList>
    </citation>
    <scope>NUCLEOTIDE SEQUENCE [LARGE SCALE GENOMIC DNA]</scope>
    <source>
        <strain evidence="3 4">SKay4041</strain>
    </source>
</reference>
<dbReference type="GO" id="GO:0005634">
    <property type="term" value="C:nucleus"/>
    <property type="evidence" value="ECO:0007669"/>
    <property type="project" value="TreeGrafter"/>
</dbReference>
<evidence type="ECO:0000313" key="4">
    <source>
        <dbReference type="Proteomes" id="UP000242287"/>
    </source>
</evidence>
<dbReference type="GO" id="GO:0005092">
    <property type="term" value="F:GDP-dissociation inhibitor activity"/>
    <property type="evidence" value="ECO:0007669"/>
    <property type="project" value="UniProtKB-UniRule"/>
</dbReference>
<gene>
    <name evidence="3" type="ORF">AMATHDRAFT_139131</name>
</gene>